<dbReference type="InterPro" id="IPR006143">
    <property type="entry name" value="RND_pump_MFP"/>
</dbReference>
<feature type="domain" description="CusB-like beta-barrel" evidence="4">
    <location>
        <begin position="235"/>
        <end position="300"/>
    </location>
</feature>
<evidence type="ECO:0000256" key="1">
    <source>
        <dbReference type="ARBA" id="ARBA00009477"/>
    </source>
</evidence>
<dbReference type="Gene3D" id="2.40.30.170">
    <property type="match status" value="1"/>
</dbReference>
<evidence type="ECO:0000313" key="7">
    <source>
        <dbReference type="Proteomes" id="UP001207337"/>
    </source>
</evidence>
<organism evidence="6 7">
    <name type="scientific">Fodinibius salicampi</name>
    <dbReference type="NCBI Taxonomy" id="1920655"/>
    <lineage>
        <taxon>Bacteria</taxon>
        <taxon>Pseudomonadati</taxon>
        <taxon>Balneolota</taxon>
        <taxon>Balneolia</taxon>
        <taxon>Balneolales</taxon>
        <taxon>Balneolaceae</taxon>
        <taxon>Fodinibius</taxon>
    </lineage>
</organism>
<protein>
    <submittedName>
        <fullName evidence="6">Efflux RND transporter periplasmic adaptor subunit</fullName>
    </submittedName>
</protein>
<gene>
    <name evidence="6" type="ORF">LQ318_13000</name>
</gene>
<dbReference type="NCBIfam" id="TIGR01730">
    <property type="entry name" value="RND_mfp"/>
    <property type="match status" value="1"/>
</dbReference>
<name>A0ABT3Q1A5_9BACT</name>
<keyword evidence="7" id="KW-1185">Reference proteome</keyword>
<dbReference type="InterPro" id="IPR058792">
    <property type="entry name" value="Beta-barrel_RND_2"/>
</dbReference>
<sequence length="433" mass="47449">MKKLLINFFKPITILFAVTLLVTGCSGENTESSGGDAGETASVTPAVEAVKARYGSLPLSERLSGTVVADNQVVLYPEISGRITQVHVRTGDNVQKGDPLVSLEDKQYQEQVEQARANLKINQAQLKQAQAQYRELESEYRRTRQLSEKELSSDLEMERMEAQMESAEADVELAEAQVEQAQSTLEERQEMLSQTVVRAPITGTVGQRNAEMGMQVGSNTQLFTIGDLDNLRVEVVLTDNMLNDISVGQTANIHVGDQVIEAGLSRISPFLNNVTRSTEGEIDVENENNILRPGMFVPVDILYGESQQATLIPTSGLYSDPNTGNAGVYVATSLGSEIQPAEQVNADNPPPLTEATEVQFREVDVIAEGRMEVAVDGVEPGDWVVIVGQDLLSEGRNQARVRTSSWERILAMQGMQRQDLLQRVLDSIQTANE</sequence>
<evidence type="ECO:0000313" key="6">
    <source>
        <dbReference type="EMBL" id="MCW9713823.1"/>
    </source>
</evidence>
<reference evidence="6 7" key="1">
    <citation type="submission" date="2021-11" db="EMBL/GenBank/DDBJ databases">
        <title>Aliifidinibius sp. nov., a new bacterium isolated from saline soil.</title>
        <authorList>
            <person name="Galisteo C."/>
            <person name="De La Haba R."/>
            <person name="Sanchez-Porro C."/>
            <person name="Ventosa A."/>
        </authorList>
    </citation>
    <scope>NUCLEOTIDE SEQUENCE [LARGE SCALE GENOMIC DNA]</scope>
    <source>
        <strain evidence="6 7">KACC 190600</strain>
    </source>
</reference>
<dbReference type="Gene3D" id="2.40.420.20">
    <property type="match status" value="1"/>
</dbReference>
<dbReference type="Proteomes" id="UP001207337">
    <property type="component" value="Unassembled WGS sequence"/>
</dbReference>
<accession>A0ABT3Q1A5</accession>
<dbReference type="PANTHER" id="PTHR30469">
    <property type="entry name" value="MULTIDRUG RESISTANCE PROTEIN MDTA"/>
    <property type="match status" value="1"/>
</dbReference>
<dbReference type="SUPFAM" id="SSF111369">
    <property type="entry name" value="HlyD-like secretion proteins"/>
    <property type="match status" value="1"/>
</dbReference>
<dbReference type="EMBL" id="JAJNDC010000003">
    <property type="protein sequence ID" value="MCW9713823.1"/>
    <property type="molecule type" value="Genomic_DNA"/>
</dbReference>
<feature type="chain" id="PRO_5046585995" evidence="3">
    <location>
        <begin position="18"/>
        <end position="433"/>
    </location>
</feature>
<evidence type="ECO:0000256" key="2">
    <source>
        <dbReference type="SAM" id="Coils"/>
    </source>
</evidence>
<comment type="similarity">
    <text evidence="1">Belongs to the membrane fusion protein (MFP) (TC 8.A.1) family.</text>
</comment>
<dbReference type="Gene3D" id="2.40.50.100">
    <property type="match status" value="1"/>
</dbReference>
<proteinExistence type="inferred from homology"/>
<dbReference type="PANTHER" id="PTHR30469:SF15">
    <property type="entry name" value="HLYD FAMILY OF SECRETION PROTEINS"/>
    <property type="match status" value="1"/>
</dbReference>
<dbReference type="RefSeq" id="WP_265790794.1">
    <property type="nucleotide sequence ID" value="NZ_BAABRS010000003.1"/>
</dbReference>
<dbReference type="PROSITE" id="PS51257">
    <property type="entry name" value="PROKAR_LIPOPROTEIN"/>
    <property type="match status" value="1"/>
</dbReference>
<feature type="signal peptide" evidence="3">
    <location>
        <begin position="1"/>
        <end position="17"/>
    </location>
</feature>
<evidence type="ECO:0000256" key="3">
    <source>
        <dbReference type="SAM" id="SignalP"/>
    </source>
</evidence>
<keyword evidence="2" id="KW-0175">Coiled coil</keyword>
<dbReference type="InterPro" id="IPR058647">
    <property type="entry name" value="BSH_CzcB-like"/>
</dbReference>
<comment type="caution">
    <text evidence="6">The sequence shown here is derived from an EMBL/GenBank/DDBJ whole genome shotgun (WGS) entry which is preliminary data.</text>
</comment>
<dbReference type="Pfam" id="PF25973">
    <property type="entry name" value="BSH_CzcB"/>
    <property type="match status" value="1"/>
</dbReference>
<feature type="domain" description="CzcB-like barrel-sandwich hybrid" evidence="5">
    <location>
        <begin position="73"/>
        <end position="227"/>
    </location>
</feature>
<evidence type="ECO:0000259" key="4">
    <source>
        <dbReference type="Pfam" id="PF25954"/>
    </source>
</evidence>
<dbReference type="Gene3D" id="1.10.287.470">
    <property type="entry name" value="Helix hairpin bin"/>
    <property type="match status" value="1"/>
</dbReference>
<evidence type="ECO:0000259" key="5">
    <source>
        <dbReference type="Pfam" id="PF25973"/>
    </source>
</evidence>
<dbReference type="Pfam" id="PF25954">
    <property type="entry name" value="Beta-barrel_RND_2"/>
    <property type="match status" value="1"/>
</dbReference>
<feature type="coiled-coil region" evidence="2">
    <location>
        <begin position="105"/>
        <end position="191"/>
    </location>
</feature>
<keyword evidence="3" id="KW-0732">Signal</keyword>